<reference evidence="1 2" key="1">
    <citation type="journal article" date="2024" name="Nat. Commun.">
        <title>Phylogenomics reveals the evolutionary origins of lichenization in chlorophyte algae.</title>
        <authorList>
            <person name="Puginier C."/>
            <person name="Libourel C."/>
            <person name="Otte J."/>
            <person name="Skaloud P."/>
            <person name="Haon M."/>
            <person name="Grisel S."/>
            <person name="Petersen M."/>
            <person name="Berrin J.G."/>
            <person name="Delaux P.M."/>
            <person name="Dal Grande F."/>
            <person name="Keller J."/>
        </authorList>
    </citation>
    <scope>NUCLEOTIDE SEQUENCE [LARGE SCALE GENOMIC DNA]</scope>
    <source>
        <strain evidence="1 2">SAG 2523</strain>
    </source>
</reference>
<keyword evidence="2" id="KW-1185">Reference proteome</keyword>
<gene>
    <name evidence="1" type="ORF">WJX84_001004</name>
</gene>
<comment type="caution">
    <text evidence="1">The sequence shown here is derived from an EMBL/GenBank/DDBJ whole genome shotgun (WGS) entry which is preliminary data.</text>
</comment>
<organism evidence="1 2">
    <name type="scientific">Apatococcus fuscideae</name>
    <dbReference type="NCBI Taxonomy" id="2026836"/>
    <lineage>
        <taxon>Eukaryota</taxon>
        <taxon>Viridiplantae</taxon>
        <taxon>Chlorophyta</taxon>
        <taxon>core chlorophytes</taxon>
        <taxon>Trebouxiophyceae</taxon>
        <taxon>Chlorellales</taxon>
        <taxon>Chlorellaceae</taxon>
        <taxon>Apatococcus</taxon>
    </lineage>
</organism>
<protein>
    <submittedName>
        <fullName evidence="1">Uncharacterized protein</fullName>
    </submittedName>
</protein>
<evidence type="ECO:0000313" key="2">
    <source>
        <dbReference type="Proteomes" id="UP001485043"/>
    </source>
</evidence>
<dbReference type="Proteomes" id="UP001485043">
    <property type="component" value="Unassembled WGS sequence"/>
</dbReference>
<evidence type="ECO:0000313" key="1">
    <source>
        <dbReference type="EMBL" id="KAK9848401.1"/>
    </source>
</evidence>
<sequence>MFVAGFSGLFVIQDPDKTWWISQIWFGDVWRAMHAFNPVCNGFFFNGGWVAMLLGATQLRDHWQSVKTGMQFMDAATLRSEISKQKKVNKASKKMR</sequence>
<dbReference type="AlphaFoldDB" id="A0AAW1SNA6"/>
<accession>A0AAW1SNA6</accession>
<name>A0AAW1SNA6_9CHLO</name>
<dbReference type="EMBL" id="JALJOV010001400">
    <property type="protein sequence ID" value="KAK9848401.1"/>
    <property type="molecule type" value="Genomic_DNA"/>
</dbReference>
<proteinExistence type="predicted"/>